<evidence type="ECO:0000259" key="7">
    <source>
        <dbReference type="Pfam" id="PF25944"/>
    </source>
</evidence>
<feature type="coiled-coil region" evidence="3">
    <location>
        <begin position="97"/>
        <end position="131"/>
    </location>
</feature>
<dbReference type="Gene3D" id="2.40.50.100">
    <property type="match status" value="1"/>
</dbReference>
<keyword evidence="3" id="KW-0175">Coiled coil</keyword>
<evidence type="ECO:0000259" key="5">
    <source>
        <dbReference type="Pfam" id="PF25876"/>
    </source>
</evidence>
<dbReference type="GO" id="GO:0046677">
    <property type="term" value="P:response to antibiotic"/>
    <property type="evidence" value="ECO:0007669"/>
    <property type="project" value="TreeGrafter"/>
</dbReference>
<dbReference type="GO" id="GO:0022857">
    <property type="term" value="F:transmembrane transporter activity"/>
    <property type="evidence" value="ECO:0007669"/>
    <property type="project" value="InterPro"/>
</dbReference>
<keyword evidence="4" id="KW-0732">Signal</keyword>
<evidence type="ECO:0000256" key="4">
    <source>
        <dbReference type="SAM" id="SignalP"/>
    </source>
</evidence>
<protein>
    <submittedName>
        <fullName evidence="9">Efflux RND transporter periplasmic adaptor subunit</fullName>
    </submittedName>
</protein>
<dbReference type="EMBL" id="CP039852">
    <property type="protein sequence ID" value="QCZ92088.1"/>
    <property type="molecule type" value="Genomic_DNA"/>
</dbReference>
<dbReference type="OrthoDB" id="9800613at2"/>
<dbReference type="AlphaFoldDB" id="A0A5B7Y9F7"/>
<dbReference type="RefSeq" id="WP_139754851.1">
    <property type="nucleotide sequence ID" value="NZ_CP039852.1"/>
</dbReference>
<sequence>MKRHFILSAVAFLLLALAGCSEQSEQQQGPSAEAPPTAVTVITVERSTVPDILALPGRVSAYRQSQVRPQVAGVITERLFEEGAVVEKGQQLYQIDDARYKAELASARADLKSAEANLKTLEAKAARYKNLLSGNSISEQEYDDVVAQADQAQAQIGVAQAAIDLAEVNVEYTKVYAPISGQISRSYVTEGALVTANQSQELATITKLDPVFIDMQNSGKAIIELRRSMQGERAMPVEVVLDERSNTTYEQRGELKFSEVTVDETTGSVTLRAVVPNPDSVLMPGLFVKAHIIKSEDQGLLVPKRATMRQPDGSLVVYVVNQQNKVEARTIEVPRSYESNYLAASGVKEGDKVIIAGYQKVKPGATVTPQSKGHQGG</sequence>
<feature type="domain" description="Multidrug resistance protein MdtA-like barrel-sandwich hybrid" evidence="6">
    <location>
        <begin position="63"/>
        <end position="206"/>
    </location>
</feature>
<dbReference type="Gene3D" id="2.40.30.170">
    <property type="match status" value="1"/>
</dbReference>
<comment type="subcellular location">
    <subcellularLocation>
        <location evidence="1">Cell inner membrane</location>
        <topology evidence="1">Lipid-anchor</topology>
    </subcellularLocation>
</comment>
<dbReference type="GO" id="GO:0005886">
    <property type="term" value="C:plasma membrane"/>
    <property type="evidence" value="ECO:0007669"/>
    <property type="project" value="TreeGrafter"/>
</dbReference>
<name>A0A5B7Y9F7_9ALTE</name>
<dbReference type="InterPro" id="IPR006143">
    <property type="entry name" value="RND_pump_MFP"/>
</dbReference>
<dbReference type="InterPro" id="IPR058624">
    <property type="entry name" value="MdtA-like_HH"/>
</dbReference>
<gene>
    <name evidence="9" type="ORF">FBQ74_00740</name>
</gene>
<evidence type="ECO:0000313" key="10">
    <source>
        <dbReference type="Proteomes" id="UP000304912"/>
    </source>
</evidence>
<dbReference type="PANTHER" id="PTHR30158:SF3">
    <property type="entry name" value="MULTIDRUG EFFLUX PUMP SUBUNIT ACRA-RELATED"/>
    <property type="match status" value="1"/>
</dbReference>
<dbReference type="Gene3D" id="1.10.287.470">
    <property type="entry name" value="Helix hairpin bin"/>
    <property type="match status" value="1"/>
</dbReference>
<feature type="domain" description="Multidrug resistance protein MdtA-like beta-barrel" evidence="7">
    <location>
        <begin position="210"/>
        <end position="292"/>
    </location>
</feature>
<feature type="domain" description="Multidrug resistance protein MdtA-like alpha-helical hairpin" evidence="5">
    <location>
        <begin position="103"/>
        <end position="173"/>
    </location>
</feature>
<dbReference type="SUPFAM" id="SSF111369">
    <property type="entry name" value="HlyD-like secretion proteins"/>
    <property type="match status" value="1"/>
</dbReference>
<feature type="domain" description="Multidrug resistance protein MdtA-like C-terminal permuted SH3" evidence="8">
    <location>
        <begin position="300"/>
        <end position="360"/>
    </location>
</feature>
<dbReference type="Pfam" id="PF25917">
    <property type="entry name" value="BSH_RND"/>
    <property type="match status" value="1"/>
</dbReference>
<dbReference type="Pfam" id="PF25967">
    <property type="entry name" value="RND-MFP_C"/>
    <property type="match status" value="1"/>
</dbReference>
<evidence type="ECO:0000256" key="3">
    <source>
        <dbReference type="SAM" id="Coils"/>
    </source>
</evidence>
<keyword evidence="10" id="KW-1185">Reference proteome</keyword>
<dbReference type="PANTHER" id="PTHR30158">
    <property type="entry name" value="ACRA/E-RELATED COMPONENT OF DRUG EFFLUX TRANSPORTER"/>
    <property type="match status" value="1"/>
</dbReference>
<feature type="chain" id="PRO_5023067651" evidence="4">
    <location>
        <begin position="24"/>
        <end position="377"/>
    </location>
</feature>
<accession>A0A5B7Y9F7</accession>
<dbReference type="Gene3D" id="2.40.420.20">
    <property type="match status" value="1"/>
</dbReference>
<evidence type="ECO:0000259" key="6">
    <source>
        <dbReference type="Pfam" id="PF25917"/>
    </source>
</evidence>
<dbReference type="InterPro" id="IPR058626">
    <property type="entry name" value="MdtA-like_b-barrel"/>
</dbReference>
<dbReference type="InterPro" id="IPR058627">
    <property type="entry name" value="MdtA-like_C"/>
</dbReference>
<evidence type="ECO:0000259" key="8">
    <source>
        <dbReference type="Pfam" id="PF25967"/>
    </source>
</evidence>
<evidence type="ECO:0000256" key="2">
    <source>
        <dbReference type="ARBA" id="ARBA00009477"/>
    </source>
</evidence>
<dbReference type="InterPro" id="IPR058625">
    <property type="entry name" value="MdtA-like_BSH"/>
</dbReference>
<dbReference type="GO" id="GO:0030313">
    <property type="term" value="C:cell envelope"/>
    <property type="evidence" value="ECO:0007669"/>
    <property type="project" value="UniProtKB-SubCell"/>
</dbReference>
<reference evidence="9 10" key="1">
    <citation type="submission" date="2019-04" db="EMBL/GenBank/DDBJ databases">
        <title>Salinimonas iocasae sp. nov., a halophilic bacterium isolated from the outer tube casing of tubeworms in Okinawa Trough.</title>
        <authorList>
            <person name="Zhang H."/>
            <person name="Wang H."/>
            <person name="Li C."/>
        </authorList>
    </citation>
    <scope>NUCLEOTIDE SEQUENCE [LARGE SCALE GENOMIC DNA]</scope>
    <source>
        <strain evidence="9 10">KX18D6</strain>
    </source>
</reference>
<comment type="similarity">
    <text evidence="2">Belongs to the membrane fusion protein (MFP) (TC 8.A.1) family.</text>
</comment>
<feature type="signal peptide" evidence="4">
    <location>
        <begin position="1"/>
        <end position="23"/>
    </location>
</feature>
<dbReference type="Pfam" id="PF25944">
    <property type="entry name" value="Beta-barrel_RND"/>
    <property type="match status" value="1"/>
</dbReference>
<evidence type="ECO:0000256" key="1">
    <source>
        <dbReference type="ARBA" id="ARBA00004519"/>
    </source>
</evidence>
<dbReference type="NCBIfam" id="TIGR01730">
    <property type="entry name" value="RND_mfp"/>
    <property type="match status" value="1"/>
</dbReference>
<dbReference type="KEGG" id="salk:FBQ74_00740"/>
<dbReference type="Pfam" id="PF25876">
    <property type="entry name" value="HH_MFP_RND"/>
    <property type="match status" value="1"/>
</dbReference>
<organism evidence="9 10">
    <name type="scientific">Salinimonas iocasae</name>
    <dbReference type="NCBI Taxonomy" id="2572577"/>
    <lineage>
        <taxon>Bacteria</taxon>
        <taxon>Pseudomonadati</taxon>
        <taxon>Pseudomonadota</taxon>
        <taxon>Gammaproteobacteria</taxon>
        <taxon>Alteromonadales</taxon>
        <taxon>Alteromonadaceae</taxon>
        <taxon>Alteromonas/Salinimonas group</taxon>
        <taxon>Salinimonas</taxon>
    </lineage>
</organism>
<evidence type="ECO:0000313" key="9">
    <source>
        <dbReference type="EMBL" id="QCZ92088.1"/>
    </source>
</evidence>
<dbReference type="PROSITE" id="PS51257">
    <property type="entry name" value="PROKAR_LIPOPROTEIN"/>
    <property type="match status" value="1"/>
</dbReference>
<proteinExistence type="inferred from homology"/>
<dbReference type="Proteomes" id="UP000304912">
    <property type="component" value="Chromosome"/>
</dbReference>